<evidence type="ECO:0000313" key="2">
    <source>
        <dbReference type="EMBL" id="RZC55757.1"/>
    </source>
</evidence>
<dbReference type="STRING" id="3469.A0A4Y7J4M4"/>
<keyword evidence="3" id="KW-1185">Reference proteome</keyword>
<feature type="transmembrane region" description="Helical" evidence="1">
    <location>
        <begin position="12"/>
        <end position="35"/>
    </location>
</feature>
<proteinExistence type="predicted"/>
<dbReference type="EMBL" id="CM010717">
    <property type="protein sequence ID" value="RZC55757.1"/>
    <property type="molecule type" value="Genomic_DNA"/>
</dbReference>
<reference evidence="2 3" key="1">
    <citation type="journal article" date="2018" name="Science">
        <title>The opium poppy genome and morphinan production.</title>
        <authorList>
            <person name="Guo L."/>
            <person name="Winzer T."/>
            <person name="Yang X."/>
            <person name="Li Y."/>
            <person name="Ning Z."/>
            <person name="He Z."/>
            <person name="Teodor R."/>
            <person name="Lu Y."/>
            <person name="Bowser T.A."/>
            <person name="Graham I.A."/>
            <person name="Ye K."/>
        </authorList>
    </citation>
    <scope>NUCLEOTIDE SEQUENCE [LARGE SCALE GENOMIC DNA]</scope>
    <source>
        <strain evidence="3">cv. HN1</strain>
        <tissue evidence="2">Leaves</tissue>
    </source>
</reference>
<keyword evidence="1" id="KW-0812">Transmembrane</keyword>
<protein>
    <submittedName>
        <fullName evidence="2">Uncharacterized protein</fullName>
    </submittedName>
</protein>
<dbReference type="AlphaFoldDB" id="A0A4Y7J4M4"/>
<gene>
    <name evidence="2" type="ORF">C5167_014608</name>
</gene>
<dbReference type="Gene3D" id="2.70.98.10">
    <property type="match status" value="1"/>
</dbReference>
<organism evidence="2 3">
    <name type="scientific">Papaver somniferum</name>
    <name type="common">Opium poppy</name>
    <dbReference type="NCBI Taxonomy" id="3469"/>
    <lineage>
        <taxon>Eukaryota</taxon>
        <taxon>Viridiplantae</taxon>
        <taxon>Streptophyta</taxon>
        <taxon>Embryophyta</taxon>
        <taxon>Tracheophyta</taxon>
        <taxon>Spermatophyta</taxon>
        <taxon>Magnoliopsida</taxon>
        <taxon>Ranunculales</taxon>
        <taxon>Papaveraceae</taxon>
        <taxon>Papaveroideae</taxon>
        <taxon>Papaver</taxon>
    </lineage>
</organism>
<evidence type="ECO:0000313" key="3">
    <source>
        <dbReference type="Proteomes" id="UP000316621"/>
    </source>
</evidence>
<keyword evidence="1" id="KW-0472">Membrane</keyword>
<keyword evidence="1" id="KW-1133">Transmembrane helix</keyword>
<name>A0A4Y7J4M4_PAPSO</name>
<evidence type="ECO:0000256" key="1">
    <source>
        <dbReference type="SAM" id="Phobius"/>
    </source>
</evidence>
<dbReference type="Gramene" id="RZC55757">
    <property type="protein sequence ID" value="RZC55757"/>
    <property type="gene ID" value="C5167_014608"/>
</dbReference>
<dbReference type="GO" id="GO:0030246">
    <property type="term" value="F:carbohydrate binding"/>
    <property type="evidence" value="ECO:0007669"/>
    <property type="project" value="InterPro"/>
</dbReference>
<sequence>MFIDQPSLASFFFCSSSVSIYLTICLILSCSFFSLSDCYIFTGTDVVEGRNLLPILSHFGNLTEHITNFHQVDRVYLSTPTKIAIINHEKRRTFVLRKESMPDAGSFNLIGWHRYIFSEFRV</sequence>
<dbReference type="InterPro" id="IPR014718">
    <property type="entry name" value="GH-type_carb-bd"/>
</dbReference>
<dbReference type="Proteomes" id="UP000316621">
    <property type="component" value="Chromosome 3"/>
</dbReference>
<accession>A0A4Y7J4M4</accession>